<dbReference type="Pfam" id="PF03466">
    <property type="entry name" value="LysR_substrate"/>
    <property type="match status" value="1"/>
</dbReference>
<dbReference type="SUPFAM" id="SSF53850">
    <property type="entry name" value="Periplasmic binding protein-like II"/>
    <property type="match status" value="1"/>
</dbReference>
<dbReference type="InterPro" id="IPR036388">
    <property type="entry name" value="WH-like_DNA-bd_sf"/>
</dbReference>
<name>A0A5C8ZWV7_9GAMM</name>
<dbReference type="InterPro" id="IPR036390">
    <property type="entry name" value="WH_DNA-bd_sf"/>
</dbReference>
<evidence type="ECO:0000313" key="6">
    <source>
        <dbReference type="EMBL" id="TXS91957.1"/>
    </source>
</evidence>
<comment type="similarity">
    <text evidence="1">Belongs to the LysR transcriptional regulatory family.</text>
</comment>
<dbReference type="Gene3D" id="1.10.10.10">
    <property type="entry name" value="Winged helix-like DNA-binding domain superfamily/Winged helix DNA-binding domain"/>
    <property type="match status" value="1"/>
</dbReference>
<dbReference type="GO" id="GO:0003677">
    <property type="term" value="F:DNA binding"/>
    <property type="evidence" value="ECO:0007669"/>
    <property type="project" value="UniProtKB-KW"/>
</dbReference>
<dbReference type="Pfam" id="PF00126">
    <property type="entry name" value="HTH_1"/>
    <property type="match status" value="1"/>
</dbReference>
<dbReference type="InterPro" id="IPR050950">
    <property type="entry name" value="HTH-type_LysR_regulators"/>
</dbReference>
<dbReference type="PROSITE" id="PS50931">
    <property type="entry name" value="HTH_LYSR"/>
    <property type="match status" value="1"/>
</dbReference>
<dbReference type="InterPro" id="IPR000847">
    <property type="entry name" value="LysR_HTH_N"/>
</dbReference>
<evidence type="ECO:0000313" key="7">
    <source>
        <dbReference type="Proteomes" id="UP000321039"/>
    </source>
</evidence>
<keyword evidence="2" id="KW-0805">Transcription regulation</keyword>
<accession>A0A5C8ZWV7</accession>
<evidence type="ECO:0000256" key="1">
    <source>
        <dbReference type="ARBA" id="ARBA00009437"/>
    </source>
</evidence>
<dbReference type="EMBL" id="VRZA01000005">
    <property type="protein sequence ID" value="TXS91957.1"/>
    <property type="molecule type" value="Genomic_DNA"/>
</dbReference>
<evidence type="ECO:0000256" key="2">
    <source>
        <dbReference type="ARBA" id="ARBA00023015"/>
    </source>
</evidence>
<dbReference type="GO" id="GO:0003700">
    <property type="term" value="F:DNA-binding transcription factor activity"/>
    <property type="evidence" value="ECO:0007669"/>
    <property type="project" value="InterPro"/>
</dbReference>
<dbReference type="AlphaFoldDB" id="A0A5C8ZWV7"/>
<reference evidence="6 7" key="1">
    <citation type="submission" date="2019-08" db="EMBL/GenBank/DDBJ databases">
        <title>Parahaliea maris sp. nov., isolated from the surface seawater.</title>
        <authorList>
            <person name="Liu Y."/>
        </authorList>
    </citation>
    <scope>NUCLEOTIDE SEQUENCE [LARGE SCALE GENOMIC DNA]</scope>
    <source>
        <strain evidence="6 7">HSLHS9</strain>
    </source>
</reference>
<proteinExistence type="inferred from homology"/>
<dbReference type="PANTHER" id="PTHR30419">
    <property type="entry name" value="HTH-TYPE TRANSCRIPTIONAL REGULATOR YBHD"/>
    <property type="match status" value="1"/>
</dbReference>
<protein>
    <submittedName>
        <fullName evidence="6">LysR family transcriptional regulator</fullName>
    </submittedName>
</protein>
<dbReference type="Proteomes" id="UP000321039">
    <property type="component" value="Unassembled WGS sequence"/>
</dbReference>
<dbReference type="GO" id="GO:0005829">
    <property type="term" value="C:cytosol"/>
    <property type="evidence" value="ECO:0007669"/>
    <property type="project" value="TreeGrafter"/>
</dbReference>
<sequence>MSSHRMPARIGTFRQLEILVAVAETGGIAAAAERLHLSQPTVSMQMRKLADTIGAPLYDLSGRRLALTHAGELVLEHAREIFDCTDRLEMALNQLQGMHKGRLSLGIVSSAEYFAPHLLGPFYRRYPSIEVTLNVGNRAELTERLRNNLDDLYIFGFPPQDLDVDITQLGENHLVVIAPKTHSLATARSLKWQDIANELFIVREEGAGIRAAVEYHLEKLGYSLRHQLTIASNEGIKHAVLARMGLAIVPSLCLDEGDHRELVQLPVAGFPLLDHWNLVFRRGKTFSVVAESCRTYLLEEGRAMYQEATPYWEEHHRPKLPTR</sequence>
<dbReference type="Gene3D" id="3.40.190.10">
    <property type="entry name" value="Periplasmic binding protein-like II"/>
    <property type="match status" value="2"/>
</dbReference>
<keyword evidence="4" id="KW-0804">Transcription</keyword>
<feature type="domain" description="HTH lysR-type" evidence="5">
    <location>
        <begin position="12"/>
        <end position="68"/>
    </location>
</feature>
<keyword evidence="3" id="KW-0238">DNA-binding</keyword>
<dbReference type="PANTHER" id="PTHR30419:SF8">
    <property type="entry name" value="NITROGEN ASSIMILATION TRANSCRIPTIONAL ACTIVATOR-RELATED"/>
    <property type="match status" value="1"/>
</dbReference>
<gene>
    <name evidence="6" type="ORF">FV139_14625</name>
</gene>
<organism evidence="6 7">
    <name type="scientific">Parahaliea maris</name>
    <dbReference type="NCBI Taxonomy" id="2716870"/>
    <lineage>
        <taxon>Bacteria</taxon>
        <taxon>Pseudomonadati</taxon>
        <taxon>Pseudomonadota</taxon>
        <taxon>Gammaproteobacteria</taxon>
        <taxon>Cellvibrionales</taxon>
        <taxon>Halieaceae</taxon>
        <taxon>Parahaliea</taxon>
    </lineage>
</organism>
<evidence type="ECO:0000259" key="5">
    <source>
        <dbReference type="PROSITE" id="PS50931"/>
    </source>
</evidence>
<evidence type="ECO:0000256" key="3">
    <source>
        <dbReference type="ARBA" id="ARBA00023125"/>
    </source>
</evidence>
<dbReference type="InterPro" id="IPR005119">
    <property type="entry name" value="LysR_subst-bd"/>
</dbReference>
<comment type="caution">
    <text evidence="6">The sequence shown here is derived from an EMBL/GenBank/DDBJ whole genome shotgun (WGS) entry which is preliminary data.</text>
</comment>
<evidence type="ECO:0000256" key="4">
    <source>
        <dbReference type="ARBA" id="ARBA00023163"/>
    </source>
</evidence>
<dbReference type="PRINTS" id="PR00039">
    <property type="entry name" value="HTHLYSR"/>
</dbReference>
<keyword evidence="7" id="KW-1185">Reference proteome</keyword>
<dbReference type="SUPFAM" id="SSF46785">
    <property type="entry name" value="Winged helix' DNA-binding domain"/>
    <property type="match status" value="1"/>
</dbReference>